<dbReference type="EMBL" id="UAUU01000002">
    <property type="protein sequence ID" value="SPZ84474.1"/>
    <property type="molecule type" value="Genomic_DNA"/>
</dbReference>
<dbReference type="AlphaFoldDB" id="A0A2X2IT35"/>
<dbReference type="RefSeq" id="WP_070561580.1">
    <property type="nucleotide sequence ID" value="NZ_CP069793.1"/>
</dbReference>
<evidence type="ECO:0000313" key="2">
    <source>
        <dbReference type="Proteomes" id="UP000251241"/>
    </source>
</evidence>
<accession>A0A2X2IT35</accession>
<proteinExistence type="predicted"/>
<evidence type="ECO:0000313" key="1">
    <source>
        <dbReference type="EMBL" id="SPZ84474.1"/>
    </source>
</evidence>
<evidence type="ECO:0008006" key="3">
    <source>
        <dbReference type="Google" id="ProtNLM"/>
    </source>
</evidence>
<sequence>MSSGEKVCLECGKVIYGRSDKRFCDDACRNAYNNKLNSDQTNLVRNVNNILRKNRRILLDALSGEGMVKIQREKLKRLGFDFKFHTHTFSNNKGQTYNFIYETGYLLLENDWVLIVQKKPL</sequence>
<dbReference type="GeneID" id="97178573"/>
<gene>
    <name evidence="1" type="ORF">NCTC11343_01015</name>
</gene>
<protein>
    <recommendedName>
        <fullName evidence="3">DUF2116 family Zn-ribbon domain-containing protein</fullName>
    </recommendedName>
</protein>
<organism evidence="1 2">
    <name type="scientific">Sphingobacterium multivorum</name>
    <dbReference type="NCBI Taxonomy" id="28454"/>
    <lineage>
        <taxon>Bacteria</taxon>
        <taxon>Pseudomonadati</taxon>
        <taxon>Bacteroidota</taxon>
        <taxon>Sphingobacteriia</taxon>
        <taxon>Sphingobacteriales</taxon>
        <taxon>Sphingobacteriaceae</taxon>
        <taxon>Sphingobacterium</taxon>
    </lineage>
</organism>
<reference evidence="1 2" key="1">
    <citation type="submission" date="2018-06" db="EMBL/GenBank/DDBJ databases">
        <authorList>
            <consortium name="Pathogen Informatics"/>
            <person name="Doyle S."/>
        </authorList>
    </citation>
    <scope>NUCLEOTIDE SEQUENCE [LARGE SCALE GENOMIC DNA]</scope>
    <source>
        <strain evidence="1 2">NCTC11343</strain>
    </source>
</reference>
<name>A0A2X2IT35_SPHMU</name>
<dbReference type="Proteomes" id="UP000251241">
    <property type="component" value="Unassembled WGS sequence"/>
</dbReference>